<dbReference type="CDD" id="cd16917">
    <property type="entry name" value="HATPase_UhpB-NarQ-NarX-like"/>
    <property type="match status" value="1"/>
</dbReference>
<dbReference type="InterPro" id="IPR011712">
    <property type="entry name" value="Sig_transdc_His_kin_sub3_dim/P"/>
</dbReference>
<dbReference type="Gene3D" id="3.30.450.20">
    <property type="entry name" value="PAS domain"/>
    <property type="match status" value="2"/>
</dbReference>
<keyword evidence="4" id="KW-0472">Membrane</keyword>
<dbReference type="SUPFAM" id="SSF55785">
    <property type="entry name" value="PYP-like sensor domain (PAS domain)"/>
    <property type="match status" value="2"/>
</dbReference>
<dbReference type="SMART" id="SM00387">
    <property type="entry name" value="HATPase_c"/>
    <property type="match status" value="1"/>
</dbReference>
<dbReference type="Pfam" id="PF02518">
    <property type="entry name" value="HATPase_c"/>
    <property type="match status" value="1"/>
</dbReference>
<dbReference type="GO" id="GO:0046983">
    <property type="term" value="F:protein dimerization activity"/>
    <property type="evidence" value="ECO:0007669"/>
    <property type="project" value="InterPro"/>
</dbReference>
<dbReference type="Pfam" id="PF08448">
    <property type="entry name" value="PAS_4"/>
    <property type="match status" value="1"/>
</dbReference>
<feature type="transmembrane region" description="Helical" evidence="4">
    <location>
        <begin position="22"/>
        <end position="43"/>
    </location>
</feature>
<feature type="domain" description="PAS" evidence="5">
    <location>
        <begin position="336"/>
        <end position="384"/>
    </location>
</feature>
<keyword evidence="3" id="KW-0902">Two-component regulatory system</keyword>
<evidence type="ECO:0000256" key="2">
    <source>
        <dbReference type="ARBA" id="ARBA00022777"/>
    </source>
</evidence>
<dbReference type="Gene3D" id="1.20.5.1930">
    <property type="match status" value="1"/>
</dbReference>
<keyword evidence="4" id="KW-1133">Transmembrane helix</keyword>
<dbReference type="GO" id="GO:0016020">
    <property type="term" value="C:membrane"/>
    <property type="evidence" value="ECO:0007669"/>
    <property type="project" value="InterPro"/>
</dbReference>
<dbReference type="SMART" id="SM00091">
    <property type="entry name" value="PAS"/>
    <property type="match status" value="2"/>
</dbReference>
<sequence>MDDLNSIKLTGGFAFPSNVRRIVVLTAALTVGLSFLVATGLLIKDALHERHVLAHRGLSVSVTAADLLDREVQGLGNLLKGLSRSPHLQTNDLEAFDAQLKATPHPEGASFILWDLEGQLLNTKRPFGSQLPRIVELPATVKERFPVVRRERLSLSDRVDNPVVQRQTVSVSLRLDDEFGEMSRILSLVLPDDHLSKAAENGEATSGWRTFIVDRNLQEMTGPAEPRQAPFVHGMRELREALSEPEREGHFEIGTGPNRLLVTYCRSRVSGYTAVSVAPAAMLKAPIERAVYRIAMAGALLFAVGGASASLLVRNGGPLDTMRRDAATTRGELAAANARMSSILESVSDCYFTLDRAYTIVDVNAAAMRWWGHERRKVVGQSYFDIVGHDPAFDAALAQAMHHRRQFQGALASIYHPGRYIDYRVYPSPEGASVFFSDVTDRYEAHRAAIREREFLQASLDALSAHVAILDDRGIVLSVNGAWHRYAQHNGSPESPGPGMSYLAACDAARHEGVAQERIFRGMEALVAGRQSSFQALYRSRSSDDEGWFLLRASRFSAAEEARIVVAREDVTEIMAARAEVSEMSERLLTLQEEERRRIAAELHDSTAQHLVAVGLSLMQVGALGLPPAGQRILDEIDRSLEEALKELRIFTYLLHPPGLETDGLAATIRAFADGFADRSGLAVATRLADETEQLSPELQRALFRIVQEGLANVHRHAGAKNVTVSLRITPTEVILSIGDDGKGMRGRRSGSGARTTLGVGIPGMRIRLSQFGGNLRIRSNRRGTVVRAAAPRDADSIAGKDYTSAQTS</sequence>
<dbReference type="InterPro" id="IPR000014">
    <property type="entry name" value="PAS"/>
</dbReference>
<dbReference type="InterPro" id="IPR035965">
    <property type="entry name" value="PAS-like_dom_sf"/>
</dbReference>
<evidence type="ECO:0000256" key="3">
    <source>
        <dbReference type="ARBA" id="ARBA00023012"/>
    </source>
</evidence>
<dbReference type="EMBL" id="CP016616">
    <property type="protein sequence ID" value="ANY77642.1"/>
    <property type="molecule type" value="Genomic_DNA"/>
</dbReference>
<dbReference type="RefSeq" id="WP_099508628.1">
    <property type="nucleotide sequence ID" value="NZ_CP016616.1"/>
</dbReference>
<dbReference type="GO" id="GO:0000155">
    <property type="term" value="F:phosphorelay sensor kinase activity"/>
    <property type="evidence" value="ECO:0007669"/>
    <property type="project" value="InterPro"/>
</dbReference>
<dbReference type="SUPFAM" id="SSF55874">
    <property type="entry name" value="ATPase domain of HSP90 chaperone/DNA topoisomerase II/histidine kinase"/>
    <property type="match status" value="1"/>
</dbReference>
<reference evidence="6" key="1">
    <citation type="submission" date="2016-07" db="EMBL/GenBank/DDBJ databases">
        <title>Microvirga ossetica sp. nov. a new species of rhizobia isolated from root nodules of the legume species Vicia alpestris Steven originated from North Ossetia region in the Caucasus.</title>
        <authorList>
            <person name="Safronova V.I."/>
            <person name="Kuznetsova I.G."/>
            <person name="Sazanova A.L."/>
            <person name="Belimov A."/>
            <person name="Andronov E."/>
            <person name="Osledkin Y.S."/>
            <person name="Onishchuk O.P."/>
            <person name="Kurchak O.N."/>
            <person name="Shaposhnikov A.I."/>
            <person name="Willems A."/>
            <person name="Tikhonovich I.A."/>
        </authorList>
    </citation>
    <scope>NUCLEOTIDE SEQUENCE [LARGE SCALE GENOMIC DNA]</scope>
    <source>
        <strain evidence="6">V5/3M</strain>
    </source>
</reference>
<dbReference type="InterPro" id="IPR036890">
    <property type="entry name" value="HATPase_C_sf"/>
</dbReference>
<keyword evidence="1" id="KW-0808">Transferase</keyword>
<dbReference type="NCBIfam" id="TIGR00229">
    <property type="entry name" value="sensory_box"/>
    <property type="match status" value="1"/>
</dbReference>
<dbReference type="PANTHER" id="PTHR24421">
    <property type="entry name" value="NITRATE/NITRITE SENSOR PROTEIN NARX-RELATED"/>
    <property type="match status" value="1"/>
</dbReference>
<dbReference type="PROSITE" id="PS50112">
    <property type="entry name" value="PAS"/>
    <property type="match status" value="1"/>
</dbReference>
<accession>A0A1B2ECN8</accession>
<dbReference type="InterPro" id="IPR013656">
    <property type="entry name" value="PAS_4"/>
</dbReference>
<proteinExistence type="predicted"/>
<dbReference type="Pfam" id="PF07730">
    <property type="entry name" value="HisKA_3"/>
    <property type="match status" value="1"/>
</dbReference>
<name>A0A1B2ECN8_9HYPH</name>
<dbReference type="AlphaFoldDB" id="A0A1B2ECN8"/>
<evidence type="ECO:0000259" key="5">
    <source>
        <dbReference type="PROSITE" id="PS50112"/>
    </source>
</evidence>
<dbReference type="Gene3D" id="3.30.565.10">
    <property type="entry name" value="Histidine kinase-like ATPase, C-terminal domain"/>
    <property type="match status" value="1"/>
</dbReference>
<protein>
    <recommendedName>
        <fullName evidence="5">PAS domain-containing protein</fullName>
    </recommendedName>
</protein>
<organism evidence="6">
    <name type="scientific">Microvirga ossetica</name>
    <dbReference type="NCBI Taxonomy" id="1882682"/>
    <lineage>
        <taxon>Bacteria</taxon>
        <taxon>Pseudomonadati</taxon>
        <taxon>Pseudomonadota</taxon>
        <taxon>Alphaproteobacteria</taxon>
        <taxon>Hyphomicrobiales</taxon>
        <taxon>Methylobacteriaceae</taxon>
        <taxon>Microvirga</taxon>
    </lineage>
</organism>
<dbReference type="InterPro" id="IPR050482">
    <property type="entry name" value="Sensor_HK_TwoCompSys"/>
</dbReference>
<evidence type="ECO:0000256" key="4">
    <source>
        <dbReference type="SAM" id="Phobius"/>
    </source>
</evidence>
<dbReference type="PANTHER" id="PTHR24421:SF58">
    <property type="entry name" value="SIGNAL TRANSDUCTION HISTIDINE-PROTEIN KINASE_PHOSPHATASE UHPB"/>
    <property type="match status" value="1"/>
</dbReference>
<evidence type="ECO:0000256" key="1">
    <source>
        <dbReference type="ARBA" id="ARBA00022679"/>
    </source>
</evidence>
<dbReference type="InterPro" id="IPR003594">
    <property type="entry name" value="HATPase_dom"/>
</dbReference>
<dbReference type="OrthoDB" id="9778496at2"/>
<keyword evidence="2" id="KW-0418">Kinase</keyword>
<keyword evidence="4" id="KW-0812">Transmembrane</keyword>
<gene>
    <name evidence="6" type="ORF">BB934_04835</name>
</gene>
<evidence type="ECO:0000313" key="6">
    <source>
        <dbReference type="EMBL" id="ANY77642.1"/>
    </source>
</evidence>
<dbReference type="KEGG" id="moc:BB934_04835"/>